<dbReference type="PROSITE" id="PS50191">
    <property type="entry name" value="CRAL_TRIO"/>
    <property type="match status" value="1"/>
</dbReference>
<feature type="region of interest" description="Disordered" evidence="1">
    <location>
        <begin position="347"/>
        <end position="409"/>
    </location>
</feature>
<comment type="caution">
    <text evidence="3">The sequence shown here is derived from an EMBL/GenBank/DDBJ whole genome shotgun (WGS) entry which is preliminary data.</text>
</comment>
<keyword evidence="4" id="KW-1185">Reference proteome</keyword>
<dbReference type="EMBL" id="MU155130">
    <property type="protein sequence ID" value="KAF9486437.1"/>
    <property type="molecule type" value="Genomic_DNA"/>
</dbReference>
<dbReference type="InterPro" id="IPR036273">
    <property type="entry name" value="CRAL/TRIO_N_dom_sf"/>
</dbReference>
<gene>
    <name evidence="3" type="ORF">BDN70DRAFT_12313</name>
</gene>
<dbReference type="AlphaFoldDB" id="A0A9P5ZFE5"/>
<proteinExistence type="predicted"/>
<feature type="domain" description="CRAL-TRIO" evidence="2">
    <location>
        <begin position="174"/>
        <end position="327"/>
    </location>
</feature>
<dbReference type="Pfam" id="PF00650">
    <property type="entry name" value="CRAL_TRIO"/>
    <property type="match status" value="1"/>
</dbReference>
<dbReference type="OrthoDB" id="75724at2759"/>
<name>A0A9P5ZFE5_9AGAR</name>
<dbReference type="InterPro" id="IPR052578">
    <property type="entry name" value="PI_Transfer_CRAL-TRIO"/>
</dbReference>
<dbReference type="Proteomes" id="UP000807469">
    <property type="component" value="Unassembled WGS sequence"/>
</dbReference>
<dbReference type="Gene3D" id="3.40.525.10">
    <property type="entry name" value="CRAL-TRIO lipid binding domain"/>
    <property type="match status" value="1"/>
</dbReference>
<dbReference type="InterPro" id="IPR036865">
    <property type="entry name" value="CRAL-TRIO_dom_sf"/>
</dbReference>
<dbReference type="CDD" id="cd00170">
    <property type="entry name" value="SEC14"/>
    <property type="match status" value="1"/>
</dbReference>
<dbReference type="PANTHER" id="PTHR45824">
    <property type="entry name" value="GH16843P"/>
    <property type="match status" value="1"/>
</dbReference>
<dbReference type="InterPro" id="IPR001251">
    <property type="entry name" value="CRAL-TRIO_dom"/>
</dbReference>
<dbReference type="SMART" id="SM00516">
    <property type="entry name" value="SEC14"/>
    <property type="match status" value="1"/>
</dbReference>
<evidence type="ECO:0000259" key="2">
    <source>
        <dbReference type="PROSITE" id="PS50191"/>
    </source>
</evidence>
<dbReference type="GO" id="GO:0008526">
    <property type="term" value="F:phosphatidylinositol transfer activity"/>
    <property type="evidence" value="ECO:0007669"/>
    <property type="project" value="TreeGrafter"/>
</dbReference>
<accession>A0A9P5ZFE5</accession>
<organism evidence="3 4">
    <name type="scientific">Pholiota conissans</name>
    <dbReference type="NCBI Taxonomy" id="109636"/>
    <lineage>
        <taxon>Eukaryota</taxon>
        <taxon>Fungi</taxon>
        <taxon>Dikarya</taxon>
        <taxon>Basidiomycota</taxon>
        <taxon>Agaricomycotina</taxon>
        <taxon>Agaricomycetes</taxon>
        <taxon>Agaricomycetidae</taxon>
        <taxon>Agaricales</taxon>
        <taxon>Agaricineae</taxon>
        <taxon>Strophariaceae</taxon>
        <taxon>Pholiota</taxon>
    </lineage>
</organism>
<evidence type="ECO:0000313" key="4">
    <source>
        <dbReference type="Proteomes" id="UP000807469"/>
    </source>
</evidence>
<reference evidence="3" key="1">
    <citation type="submission" date="2020-11" db="EMBL/GenBank/DDBJ databases">
        <authorList>
            <consortium name="DOE Joint Genome Institute"/>
            <person name="Ahrendt S."/>
            <person name="Riley R."/>
            <person name="Andreopoulos W."/>
            <person name="Labutti K."/>
            <person name="Pangilinan J."/>
            <person name="Ruiz-Duenas F.J."/>
            <person name="Barrasa J.M."/>
            <person name="Sanchez-Garcia M."/>
            <person name="Camarero S."/>
            <person name="Miyauchi S."/>
            <person name="Serrano A."/>
            <person name="Linde D."/>
            <person name="Babiker R."/>
            <person name="Drula E."/>
            <person name="Ayuso-Fernandez I."/>
            <person name="Pacheco R."/>
            <person name="Padilla G."/>
            <person name="Ferreira P."/>
            <person name="Barriuso J."/>
            <person name="Kellner H."/>
            <person name="Castanera R."/>
            <person name="Alfaro M."/>
            <person name="Ramirez L."/>
            <person name="Pisabarro A.G."/>
            <person name="Kuo A."/>
            <person name="Tritt A."/>
            <person name="Lipzen A."/>
            <person name="He G."/>
            <person name="Yan M."/>
            <person name="Ng V."/>
            <person name="Cullen D."/>
            <person name="Martin F."/>
            <person name="Rosso M.-N."/>
            <person name="Henrissat B."/>
            <person name="Hibbett D."/>
            <person name="Martinez A.T."/>
            <person name="Grigoriev I.V."/>
        </authorList>
    </citation>
    <scope>NUCLEOTIDE SEQUENCE</scope>
    <source>
        <strain evidence="3">CIRM-BRFM 674</strain>
    </source>
</reference>
<sequence length="409" mass="46370">MRCKTLQDALEHSRLRQLEDLMGSWRRCHRPEMIASALGSCNLGPFACSSLTQQPAITPVFSNTLSIPNTIHMPPATTTRINTTPAPETVVAPLHVYTEEQNAMIEELREYADTLLLPPTDEYYPWERRWLHMPDTIPRYMRAAKWNLTDGKKRIHATLEWRREFKPDLIPPGEVKIESETGKIIINGFDKDGRPIIYMRPGRENTETSPRQLRHLVWCLERAKDLMPPGQESLVIIVDYKSTTLRTNPSISVARKVLHILQQHYVETLGRAIVVNLPMLLNFFYKGISPFLDPVTRDKMRFNPDLLELIPASQLDADFGGEHAYEFEPESYWNEIVAACGITKDGKRIDFPPPSTPESQSSETTKVEESAPVPSDVLLSTTLSDEKRPVEVSATSVEGDEITSAHEVS</sequence>
<dbReference type="SUPFAM" id="SSF52087">
    <property type="entry name" value="CRAL/TRIO domain"/>
    <property type="match status" value="1"/>
</dbReference>
<dbReference type="SUPFAM" id="SSF46938">
    <property type="entry name" value="CRAL/TRIO N-terminal domain"/>
    <property type="match status" value="1"/>
</dbReference>
<evidence type="ECO:0000313" key="3">
    <source>
        <dbReference type="EMBL" id="KAF9486437.1"/>
    </source>
</evidence>
<dbReference type="PANTHER" id="PTHR45824:SF29">
    <property type="entry name" value="GH16843P"/>
    <property type="match status" value="1"/>
</dbReference>
<protein>
    <submittedName>
        <fullName evidence="3">CRAL/TRIO domain-containing protein</fullName>
    </submittedName>
</protein>
<evidence type="ECO:0000256" key="1">
    <source>
        <dbReference type="SAM" id="MobiDB-lite"/>
    </source>
</evidence>